<feature type="transmembrane region" description="Helical" evidence="4">
    <location>
        <begin position="34"/>
        <end position="57"/>
    </location>
</feature>
<keyword evidence="6" id="KW-1185">Reference proteome</keyword>
<comment type="subcellular location">
    <subcellularLocation>
        <location evidence="1">Membrane</location>
    </subcellularLocation>
</comment>
<keyword evidence="4" id="KW-1133">Transmembrane helix</keyword>
<evidence type="ECO:0000313" key="6">
    <source>
        <dbReference type="Proteomes" id="UP000256661"/>
    </source>
</evidence>
<gene>
    <name evidence="5" type="ORF">DFJ69_3289</name>
</gene>
<evidence type="ECO:0000256" key="1">
    <source>
        <dbReference type="ARBA" id="ARBA00004370"/>
    </source>
</evidence>
<name>A0A3D9SZ13_9ACTN</name>
<protein>
    <submittedName>
        <fullName evidence="5">Mce-associated membrane protein</fullName>
    </submittedName>
</protein>
<reference evidence="5 6" key="1">
    <citation type="submission" date="2018-08" db="EMBL/GenBank/DDBJ databases">
        <title>Sequencing the genomes of 1000 actinobacteria strains.</title>
        <authorList>
            <person name="Klenk H.-P."/>
        </authorList>
    </citation>
    <scope>NUCLEOTIDE SEQUENCE [LARGE SCALE GENOMIC DNA]</scope>
    <source>
        <strain evidence="5 6">DSM 43927</strain>
    </source>
</reference>
<evidence type="ECO:0000313" key="5">
    <source>
        <dbReference type="EMBL" id="REE97814.1"/>
    </source>
</evidence>
<organism evidence="5 6">
    <name type="scientific">Thermomonospora umbrina</name>
    <dbReference type="NCBI Taxonomy" id="111806"/>
    <lineage>
        <taxon>Bacteria</taxon>
        <taxon>Bacillati</taxon>
        <taxon>Actinomycetota</taxon>
        <taxon>Actinomycetes</taxon>
        <taxon>Streptosporangiales</taxon>
        <taxon>Thermomonosporaceae</taxon>
        <taxon>Thermomonospora</taxon>
    </lineage>
</organism>
<proteinExistence type="predicted"/>
<dbReference type="Proteomes" id="UP000256661">
    <property type="component" value="Unassembled WGS sequence"/>
</dbReference>
<keyword evidence="4" id="KW-0812">Transmembrane</keyword>
<dbReference type="PANTHER" id="PTHR37042:SF4">
    <property type="entry name" value="OUTER MEMBRANE PROTEIN RV1973"/>
    <property type="match status" value="1"/>
</dbReference>
<feature type="region of interest" description="Disordered" evidence="3">
    <location>
        <begin position="1"/>
        <end position="32"/>
    </location>
</feature>
<accession>A0A3D9SZ13</accession>
<feature type="compositionally biased region" description="Basic and acidic residues" evidence="3">
    <location>
        <begin position="7"/>
        <end position="23"/>
    </location>
</feature>
<dbReference type="EMBL" id="QTTT01000001">
    <property type="protein sequence ID" value="REE97814.1"/>
    <property type="molecule type" value="Genomic_DNA"/>
</dbReference>
<sequence length="196" mass="20730">MRSSTQDQDHDLTEEADGDDRPTRSAARQARRRATWPIHVVLAAAMAAAGTGLLVVADDGGTAASDNEALVDTEATTKVIGDVSNAVTRIFTYTPEGTAPAERAAAESLAGQAATDYRRLIAKVRVQAPQQRLTQTTRVVRAGVSSLTEDTAKLLVFVDQSSTRAGQPNGTAAAAQLTITARLSDGRWKITELKIS</sequence>
<evidence type="ECO:0000256" key="2">
    <source>
        <dbReference type="ARBA" id="ARBA00023136"/>
    </source>
</evidence>
<dbReference type="AlphaFoldDB" id="A0A3D9SZ13"/>
<keyword evidence="2 4" id="KW-0472">Membrane</keyword>
<dbReference type="PANTHER" id="PTHR37042">
    <property type="entry name" value="OUTER MEMBRANE PROTEIN RV1973"/>
    <property type="match status" value="1"/>
</dbReference>
<dbReference type="RefSeq" id="WP_245974413.1">
    <property type="nucleotide sequence ID" value="NZ_QTTT01000001.1"/>
</dbReference>
<evidence type="ECO:0000256" key="4">
    <source>
        <dbReference type="SAM" id="Phobius"/>
    </source>
</evidence>
<dbReference type="GO" id="GO:0016020">
    <property type="term" value="C:membrane"/>
    <property type="evidence" value="ECO:0007669"/>
    <property type="project" value="UniProtKB-SubCell"/>
</dbReference>
<evidence type="ECO:0000256" key="3">
    <source>
        <dbReference type="SAM" id="MobiDB-lite"/>
    </source>
</evidence>
<comment type="caution">
    <text evidence="5">The sequence shown here is derived from an EMBL/GenBank/DDBJ whole genome shotgun (WGS) entry which is preliminary data.</text>
</comment>